<accession>A0A5D3FA13</accession>
<evidence type="ECO:0000313" key="3">
    <source>
        <dbReference type="Proteomes" id="UP000323505"/>
    </source>
</evidence>
<reference evidence="2 3" key="1">
    <citation type="submission" date="2019-08" db="EMBL/GenBank/DDBJ databases">
        <title>Actinomadura sp. nov. CYP1-5 isolated from mountain soil.</title>
        <authorList>
            <person name="Songsumanus A."/>
            <person name="Kuncharoen N."/>
            <person name="Kudo T."/>
            <person name="Yuki M."/>
            <person name="Igarashi Y."/>
            <person name="Tanasupawat S."/>
        </authorList>
    </citation>
    <scope>NUCLEOTIDE SEQUENCE [LARGE SCALE GENOMIC DNA]</scope>
    <source>
        <strain evidence="2 3">CYP1-5</strain>
    </source>
</reference>
<dbReference type="Proteomes" id="UP000323505">
    <property type="component" value="Unassembled WGS sequence"/>
</dbReference>
<evidence type="ECO:0000313" key="2">
    <source>
        <dbReference type="EMBL" id="TYK45161.1"/>
    </source>
</evidence>
<dbReference type="PROSITE" id="PS50817">
    <property type="entry name" value="INTEIN_N_TER"/>
    <property type="match status" value="1"/>
</dbReference>
<name>A0A5D3FA13_9ACTN</name>
<keyword evidence="3" id="KW-1185">Reference proteome</keyword>
<protein>
    <recommendedName>
        <fullName evidence="4">Hint domain-containing protein</fullName>
    </recommendedName>
</protein>
<proteinExistence type="predicted"/>
<dbReference type="GO" id="GO:0016539">
    <property type="term" value="P:intein-mediated protein splicing"/>
    <property type="evidence" value="ECO:0007669"/>
    <property type="project" value="InterPro"/>
</dbReference>
<dbReference type="RefSeq" id="WP_148765546.1">
    <property type="nucleotide sequence ID" value="NZ_VSRQ01000007.1"/>
</dbReference>
<evidence type="ECO:0008006" key="4">
    <source>
        <dbReference type="Google" id="ProtNLM"/>
    </source>
</evidence>
<dbReference type="InterPro" id="IPR036844">
    <property type="entry name" value="Hint_dom_sf"/>
</dbReference>
<evidence type="ECO:0000256" key="1">
    <source>
        <dbReference type="SAM" id="MobiDB-lite"/>
    </source>
</evidence>
<sequence>MSLQSRAAEYHRQQLKILQEIAKQIAASFRLVRLGSFGSTVPAWLRAADAAITKHADMAGSLAADYFESERELARVPGTFHIDVPDVPETKIDTSLRWATKDLWIPQRDSPPPIERRLADAETKVIGAAQKAVADTARDTIHQGVLKDRRAIAWARITDSDPCYFCALMALRGAVFKSRQTAGRRANRNFEGEGQYKFHDHCVPAGTLVDGPAAEVGYRRDYEGELVVLRTAAGHELRITPNHPVLTVQGWLPAGLLREGDDVLSSLNAQGSLLSVPDEEHVPALVQDVWRAMGMLGLVSVPGTPEDFHGDGTDSKVDVVGADRFLRDHIREADVATELSFTASRMGLGPFPLLRAQDAFFHGDVAPADCRVSIFDHVGALFVGERSHRERTGRTPIARLNPLLDQDPPDHWSRGSVPGSERELAFTGEVCGDHVGRWDVCSAAAGRNPTFTQLPVERAGGYADGVPDLGSGHAADVQTDRLVKHGPISGSMSRFDPATGYGDVGGAGVYAKYGRDLLERLSGRVESDRIVDLSHREFRGQVFNFQTESGWYRANGVIVSNCSCTVAPVFEGKLWVPPSHVQDWEQLYEQATAHVGDKMHAWRKAFDARG</sequence>
<dbReference type="InterPro" id="IPR057369">
    <property type="entry name" value="VG15"/>
</dbReference>
<dbReference type="InterPro" id="IPR006141">
    <property type="entry name" value="Intein_N"/>
</dbReference>
<dbReference type="Pfam" id="PF25310">
    <property type="entry name" value="VG15"/>
    <property type="match status" value="1"/>
</dbReference>
<dbReference type="AlphaFoldDB" id="A0A5D3FA13"/>
<dbReference type="EMBL" id="VSRQ01000007">
    <property type="protein sequence ID" value="TYK45161.1"/>
    <property type="molecule type" value="Genomic_DNA"/>
</dbReference>
<dbReference type="CDD" id="cd00081">
    <property type="entry name" value="Hint"/>
    <property type="match status" value="1"/>
</dbReference>
<dbReference type="Gene3D" id="2.170.16.10">
    <property type="entry name" value="Hedgehog/Intein (Hint) domain"/>
    <property type="match status" value="1"/>
</dbReference>
<feature type="region of interest" description="Disordered" evidence="1">
    <location>
        <begin position="400"/>
        <end position="419"/>
    </location>
</feature>
<gene>
    <name evidence="2" type="ORF">FXF68_31275</name>
</gene>
<comment type="caution">
    <text evidence="2">The sequence shown here is derived from an EMBL/GenBank/DDBJ whole genome shotgun (WGS) entry which is preliminary data.</text>
</comment>
<dbReference type="SUPFAM" id="SSF51294">
    <property type="entry name" value="Hedgehog/intein (Hint) domain"/>
    <property type="match status" value="1"/>
</dbReference>
<organism evidence="2 3">
    <name type="scientific">Actinomadura decatromicini</name>
    <dbReference type="NCBI Taxonomy" id="2604572"/>
    <lineage>
        <taxon>Bacteria</taxon>
        <taxon>Bacillati</taxon>
        <taxon>Actinomycetota</taxon>
        <taxon>Actinomycetes</taxon>
        <taxon>Streptosporangiales</taxon>
        <taxon>Thermomonosporaceae</taxon>
        <taxon>Actinomadura</taxon>
    </lineage>
</organism>